<dbReference type="InterPro" id="IPR052807">
    <property type="entry name" value="Mito_transl_resp_regulator"/>
</dbReference>
<organism evidence="2 3">
    <name type="scientific">Rhamnusium bicolor</name>
    <dbReference type="NCBI Taxonomy" id="1586634"/>
    <lineage>
        <taxon>Eukaryota</taxon>
        <taxon>Metazoa</taxon>
        <taxon>Ecdysozoa</taxon>
        <taxon>Arthropoda</taxon>
        <taxon>Hexapoda</taxon>
        <taxon>Insecta</taxon>
        <taxon>Pterygota</taxon>
        <taxon>Neoptera</taxon>
        <taxon>Endopterygota</taxon>
        <taxon>Coleoptera</taxon>
        <taxon>Polyphaga</taxon>
        <taxon>Cucujiformia</taxon>
        <taxon>Chrysomeloidea</taxon>
        <taxon>Cerambycidae</taxon>
        <taxon>Lepturinae</taxon>
        <taxon>Rhagiini</taxon>
        <taxon>Rhamnusium</taxon>
    </lineage>
</organism>
<dbReference type="EMBL" id="JANEYF010004209">
    <property type="protein sequence ID" value="KAJ8931915.1"/>
    <property type="molecule type" value="Genomic_DNA"/>
</dbReference>
<evidence type="ECO:0000313" key="3">
    <source>
        <dbReference type="Proteomes" id="UP001162156"/>
    </source>
</evidence>
<comment type="caution">
    <text evidence="2">The sequence shown here is derived from an EMBL/GenBank/DDBJ whole genome shotgun (WGS) entry which is preliminary data.</text>
</comment>
<reference evidence="2" key="1">
    <citation type="journal article" date="2023" name="Insect Mol. Biol.">
        <title>Genome sequencing provides insights into the evolution of gene families encoding plant cell wall-degrading enzymes in longhorned beetles.</title>
        <authorList>
            <person name="Shin N.R."/>
            <person name="Okamura Y."/>
            <person name="Kirsch R."/>
            <person name="Pauchet Y."/>
        </authorList>
    </citation>
    <scope>NUCLEOTIDE SEQUENCE</scope>
    <source>
        <strain evidence="2">RBIC_L_NR</strain>
    </source>
</reference>
<keyword evidence="3" id="KW-1185">Reference proteome</keyword>
<dbReference type="GO" id="GO:0005525">
    <property type="term" value="F:GTP binding"/>
    <property type="evidence" value="ECO:0007669"/>
    <property type="project" value="InterPro"/>
</dbReference>
<accession>A0AAV8WZ62</accession>
<evidence type="ECO:0000259" key="1">
    <source>
        <dbReference type="Pfam" id="PF01926"/>
    </source>
</evidence>
<dbReference type="PANTHER" id="PTHR46406:SF1">
    <property type="entry name" value="NITRIC OXIDE-ASSOCIATED PROTEIN 1"/>
    <property type="match status" value="1"/>
</dbReference>
<protein>
    <recommendedName>
        <fullName evidence="1">G domain-containing protein</fullName>
    </recommendedName>
</protein>
<dbReference type="InterPro" id="IPR006073">
    <property type="entry name" value="GTP-bd"/>
</dbReference>
<sequence length="910" mass="103539">MFLLKSQINTHYGRPNLTFCVFKETFRKMSKTPNFVAKKSVTKEINVLENLINKYESKLLYNSTIEGKRIKLGYKRNTVLMFKMERYNKKIKNTLASIQPLPISLKYLSKELEGTEDEFIQKSYDTENVTSEKLVQFPYSNSDPVTEQKNIEKEVTNEDRANTIANEILRRHELSKDIKNWMTSYDNFEYDLVDKFEELDNWKINYGTPDPESKISNVPCGGCGALLHCKDTAIPGYIPSEIFKNYWKKGAANLEAIICQRCYFLREYNLSLQVRVSSDDYPKILTTICGKRALVILMVDLMDFPCSIWPGIADILGPNIPIVVVGNKIDLLPKDDTNFLKCVKQNLLNYIKLSGFATCNIIHTALISAKTGYGIEGLITSLQSLWKHKGDVYLVGCTNVGKSSLFNALLQSDYCKIQASDLIQRATTSQWPGTTLNLLKFPIMRPSAVRLYLRHQRMQVLQQVTAEENRMRSEQVKEFNDAKYATLIGHIGQTYSKLKDDEDKTKDLFSMQGNSNASGKLKMGINESHPDYALTRWCFDTPGVVQPDQILHLLTAEELMNTLPKQLIRPETFCVKAGTSLFIAGLARLDYLNGPGSVRSNELPITVCPLKEADMIYKECIGTELFKVPSDDKDRLTRWPGLESSTPFTVTGPKMYQTLSNLMAPDLPNMKSYNELVQLLKTHICPPPSEIADNTDFQPEFKTKANQFLTIYVNFLAGFDYDNQFRRTKDHANADYLFRFPAEARRGNDTYDEINVESVLQIQQLETLPVKIHEIRKGSRNDTMLNKVYMALQSGNKLPDGYPAAEMELIGMSNSDDNIVQDKEELPINGNHNVTNGDGISNAQPVESKNLTSTTWWIAINCAPDKNYKFQAWTPQKRGIYIRDCLLPKAVSLRGARIRFSVAYKAHKFI</sequence>
<dbReference type="PANTHER" id="PTHR46406">
    <property type="entry name" value="NITRIC OXIDE-ASSOCIATED PROTEIN 1"/>
    <property type="match status" value="1"/>
</dbReference>
<proteinExistence type="predicted"/>
<dbReference type="InterPro" id="IPR027417">
    <property type="entry name" value="P-loop_NTPase"/>
</dbReference>
<dbReference type="SUPFAM" id="SSF52540">
    <property type="entry name" value="P-loop containing nucleoside triphosphate hydrolases"/>
    <property type="match status" value="1"/>
</dbReference>
<evidence type="ECO:0000313" key="2">
    <source>
        <dbReference type="EMBL" id="KAJ8931915.1"/>
    </source>
</evidence>
<dbReference type="Proteomes" id="UP001162156">
    <property type="component" value="Unassembled WGS sequence"/>
</dbReference>
<dbReference type="AlphaFoldDB" id="A0AAV8WZ62"/>
<dbReference type="CDD" id="cd01855">
    <property type="entry name" value="YqeH"/>
    <property type="match status" value="1"/>
</dbReference>
<feature type="domain" description="G" evidence="1">
    <location>
        <begin position="392"/>
        <end position="444"/>
    </location>
</feature>
<dbReference type="Gene3D" id="3.40.50.300">
    <property type="entry name" value="P-loop containing nucleotide triphosphate hydrolases"/>
    <property type="match status" value="1"/>
</dbReference>
<name>A0AAV8WZ62_9CUCU</name>
<gene>
    <name evidence="2" type="ORF">NQ314_015184</name>
</gene>
<dbReference type="Pfam" id="PF01926">
    <property type="entry name" value="MMR_HSR1"/>
    <property type="match status" value="1"/>
</dbReference>